<dbReference type="AlphaFoldDB" id="A0A9Q0G576"/>
<sequence>MENASATVEKNGFFASAWGRLEALPTKAKAEVVETANSIKKHVQDDPRRVIHSLKVGLALTLVSLLYYSRTLYDGFGVAGMWAVLTVVVVFEFTVGGTLSKGLNRGFATLLAGALGLGAQHLASLFGEKGEPVVLGVLVFLLAAVSTFTRFFPKIKARYDYGVLIFILTFSLVSVSGYRVEEILELAHQRLSTIIIGGATCMVVSMCICPVWAGEELHKLVASNLEKLANYLEGFGDEYLQHCPKDGKSAAKSDKSSLTQYKSVLNSKSSEESLAILARWEPRHGHFRLRHPWKQYLKIGVHSRQCAYLIEALNGCINSQFQAAQGILKSEIQDLCKKMSQESSKALKALATAIKTMTNPSPADVHVESCKNGIKDIKIALKTWSSEQQEDLHEIVPTATVVSILIEIVTSIEQLTQSVHELSSLAHFKSVVEPTVSPEKPQLLHRGIVNPVLDDGHGDGDGDHVIIIVQEIPTDHLSPQSVNPQPKPAEL</sequence>
<keyword evidence="6" id="KW-0406">Ion transport</keyword>
<evidence type="ECO:0000313" key="11">
    <source>
        <dbReference type="Proteomes" id="UP001141552"/>
    </source>
</evidence>
<dbReference type="GO" id="GO:0016020">
    <property type="term" value="C:membrane"/>
    <property type="evidence" value="ECO:0007669"/>
    <property type="project" value="UniProtKB-SubCell"/>
</dbReference>
<dbReference type="OrthoDB" id="68611at2759"/>
<feature type="transmembrane region" description="Helical" evidence="9">
    <location>
        <begin position="107"/>
        <end position="127"/>
    </location>
</feature>
<comment type="similarity">
    <text evidence="2">Belongs to the aromatic acid exporter (TC 2.A.85) family.</text>
</comment>
<organism evidence="10 11">
    <name type="scientific">Turnera subulata</name>
    <dbReference type="NCBI Taxonomy" id="218843"/>
    <lineage>
        <taxon>Eukaryota</taxon>
        <taxon>Viridiplantae</taxon>
        <taxon>Streptophyta</taxon>
        <taxon>Embryophyta</taxon>
        <taxon>Tracheophyta</taxon>
        <taxon>Spermatophyta</taxon>
        <taxon>Magnoliopsida</taxon>
        <taxon>eudicotyledons</taxon>
        <taxon>Gunneridae</taxon>
        <taxon>Pentapetalae</taxon>
        <taxon>rosids</taxon>
        <taxon>fabids</taxon>
        <taxon>Malpighiales</taxon>
        <taxon>Passifloraceae</taxon>
        <taxon>Turnera</taxon>
    </lineage>
</organism>
<protein>
    <recommendedName>
        <fullName evidence="12">Aluminum-activated malate transporter</fullName>
    </recommendedName>
</protein>
<dbReference type="Proteomes" id="UP001141552">
    <property type="component" value="Unassembled WGS sequence"/>
</dbReference>
<evidence type="ECO:0000256" key="8">
    <source>
        <dbReference type="ARBA" id="ARBA00023303"/>
    </source>
</evidence>
<gene>
    <name evidence="10" type="ORF">Tsubulata_043182</name>
</gene>
<evidence type="ECO:0000256" key="5">
    <source>
        <dbReference type="ARBA" id="ARBA00022989"/>
    </source>
</evidence>
<reference evidence="10" key="1">
    <citation type="submission" date="2022-02" db="EMBL/GenBank/DDBJ databases">
        <authorList>
            <person name="Henning P.M."/>
            <person name="McCubbin A.G."/>
            <person name="Shore J.S."/>
        </authorList>
    </citation>
    <scope>NUCLEOTIDE SEQUENCE</scope>
    <source>
        <strain evidence="10">F60SS</strain>
        <tissue evidence="10">Leaves</tissue>
    </source>
</reference>
<keyword evidence="5 9" id="KW-1133">Transmembrane helix</keyword>
<comment type="caution">
    <text evidence="10">The sequence shown here is derived from an EMBL/GenBank/DDBJ whole genome shotgun (WGS) entry which is preliminary data.</text>
</comment>
<comment type="subcellular location">
    <subcellularLocation>
        <location evidence="1">Membrane</location>
        <topology evidence="1">Multi-pass membrane protein</topology>
    </subcellularLocation>
</comment>
<feature type="transmembrane region" description="Helical" evidence="9">
    <location>
        <begin position="159"/>
        <end position="179"/>
    </location>
</feature>
<keyword evidence="3" id="KW-0813">Transport</keyword>
<feature type="transmembrane region" description="Helical" evidence="9">
    <location>
        <begin position="191"/>
        <end position="213"/>
    </location>
</feature>
<evidence type="ECO:0000256" key="4">
    <source>
        <dbReference type="ARBA" id="ARBA00022692"/>
    </source>
</evidence>
<feature type="transmembrane region" description="Helical" evidence="9">
    <location>
        <begin position="133"/>
        <end position="152"/>
    </location>
</feature>
<keyword evidence="8" id="KW-0407">Ion channel</keyword>
<proteinExistence type="inferred from homology"/>
<evidence type="ECO:0000256" key="1">
    <source>
        <dbReference type="ARBA" id="ARBA00004141"/>
    </source>
</evidence>
<name>A0A9Q0G576_9ROSI</name>
<evidence type="ECO:0000256" key="2">
    <source>
        <dbReference type="ARBA" id="ARBA00007079"/>
    </source>
</evidence>
<evidence type="ECO:0008006" key="12">
    <source>
        <dbReference type="Google" id="ProtNLM"/>
    </source>
</evidence>
<accession>A0A9Q0G576</accession>
<evidence type="ECO:0000256" key="7">
    <source>
        <dbReference type="ARBA" id="ARBA00023136"/>
    </source>
</evidence>
<keyword evidence="7 9" id="KW-0472">Membrane</keyword>
<feature type="transmembrane region" description="Helical" evidence="9">
    <location>
        <begin position="75"/>
        <end position="95"/>
    </location>
</feature>
<reference evidence="10" key="2">
    <citation type="journal article" date="2023" name="Plants (Basel)">
        <title>Annotation of the Turnera subulata (Passifloraceae) Draft Genome Reveals the S-Locus Evolved after the Divergence of Turneroideae from Passifloroideae in a Stepwise Manner.</title>
        <authorList>
            <person name="Henning P.M."/>
            <person name="Roalson E.H."/>
            <person name="Mir W."/>
            <person name="McCubbin A.G."/>
            <person name="Shore J.S."/>
        </authorList>
    </citation>
    <scope>NUCLEOTIDE SEQUENCE</scope>
    <source>
        <strain evidence="10">F60SS</strain>
    </source>
</reference>
<dbReference type="Pfam" id="PF11744">
    <property type="entry name" value="ALMT"/>
    <property type="match status" value="1"/>
</dbReference>
<evidence type="ECO:0000256" key="3">
    <source>
        <dbReference type="ARBA" id="ARBA00022448"/>
    </source>
</evidence>
<keyword evidence="11" id="KW-1185">Reference proteome</keyword>
<evidence type="ECO:0000313" key="10">
    <source>
        <dbReference type="EMBL" id="KAJ4843371.1"/>
    </source>
</evidence>
<evidence type="ECO:0000256" key="9">
    <source>
        <dbReference type="SAM" id="Phobius"/>
    </source>
</evidence>
<dbReference type="EMBL" id="JAKUCV010002248">
    <property type="protein sequence ID" value="KAJ4843371.1"/>
    <property type="molecule type" value="Genomic_DNA"/>
</dbReference>
<dbReference type="GO" id="GO:0034220">
    <property type="term" value="P:monoatomic ion transmembrane transport"/>
    <property type="evidence" value="ECO:0007669"/>
    <property type="project" value="UniProtKB-KW"/>
</dbReference>
<keyword evidence="4 9" id="KW-0812">Transmembrane</keyword>
<evidence type="ECO:0000256" key="6">
    <source>
        <dbReference type="ARBA" id="ARBA00023065"/>
    </source>
</evidence>
<dbReference type="GO" id="GO:0015743">
    <property type="term" value="P:malate transport"/>
    <property type="evidence" value="ECO:0007669"/>
    <property type="project" value="InterPro"/>
</dbReference>
<dbReference type="InterPro" id="IPR020966">
    <property type="entry name" value="ALMT"/>
</dbReference>
<dbReference type="PANTHER" id="PTHR31086">
    <property type="entry name" value="ALUMINUM-ACTIVATED MALATE TRANSPORTER 10"/>
    <property type="match status" value="1"/>
</dbReference>